<feature type="region of interest" description="Disordered" evidence="1">
    <location>
        <begin position="76"/>
        <end position="104"/>
    </location>
</feature>
<dbReference type="AlphaFoldDB" id="A0A367K7W4"/>
<evidence type="ECO:0000313" key="3">
    <source>
        <dbReference type="Proteomes" id="UP000253551"/>
    </source>
</evidence>
<accession>A0A367K7W4</accession>
<dbReference type="OrthoDB" id="2290728at2759"/>
<keyword evidence="3" id="KW-1185">Reference proteome</keyword>
<dbReference type="Proteomes" id="UP000253551">
    <property type="component" value="Unassembled WGS sequence"/>
</dbReference>
<evidence type="ECO:0000256" key="1">
    <source>
        <dbReference type="SAM" id="MobiDB-lite"/>
    </source>
</evidence>
<gene>
    <name evidence="2" type="ORF">CU098_008515</name>
</gene>
<reference evidence="2 3" key="1">
    <citation type="journal article" date="2018" name="G3 (Bethesda)">
        <title>Phylogenetic and Phylogenomic Definition of Rhizopus Species.</title>
        <authorList>
            <person name="Gryganskyi A.P."/>
            <person name="Golan J."/>
            <person name="Dolatabadi S."/>
            <person name="Mondo S."/>
            <person name="Robb S."/>
            <person name="Idnurm A."/>
            <person name="Muszewska A."/>
            <person name="Steczkiewicz K."/>
            <person name="Masonjones S."/>
            <person name="Liao H.L."/>
            <person name="Gajdeczka M.T."/>
            <person name="Anike F."/>
            <person name="Vuek A."/>
            <person name="Anishchenko I.M."/>
            <person name="Voigt K."/>
            <person name="de Hoog G.S."/>
            <person name="Smith M.E."/>
            <person name="Heitman J."/>
            <person name="Vilgalys R."/>
            <person name="Stajich J.E."/>
        </authorList>
    </citation>
    <scope>NUCLEOTIDE SEQUENCE [LARGE SCALE GENOMIC DNA]</scope>
    <source>
        <strain evidence="2 3">LSU 92-RS-03</strain>
    </source>
</reference>
<sequence length="120" mass="13827">MKKELKMIVVKGDLNEINLYDIPIESIGFNTLPPDPSFQGFYYPQLQNYFPVYPPMQYTEHFSQYEQIPDFQVVGKKAKSKKRKPKTDPNAPSKPKRKTGLNKPLILSSVLSEFMDAKEA</sequence>
<name>A0A367K7W4_RHIST</name>
<evidence type="ECO:0000313" key="2">
    <source>
        <dbReference type="EMBL" id="RCH98265.1"/>
    </source>
</evidence>
<organism evidence="2 3">
    <name type="scientific">Rhizopus stolonifer</name>
    <name type="common">Rhizopus nigricans</name>
    <dbReference type="NCBI Taxonomy" id="4846"/>
    <lineage>
        <taxon>Eukaryota</taxon>
        <taxon>Fungi</taxon>
        <taxon>Fungi incertae sedis</taxon>
        <taxon>Mucoromycota</taxon>
        <taxon>Mucoromycotina</taxon>
        <taxon>Mucoromycetes</taxon>
        <taxon>Mucorales</taxon>
        <taxon>Mucorineae</taxon>
        <taxon>Rhizopodaceae</taxon>
        <taxon>Rhizopus</taxon>
    </lineage>
</organism>
<protein>
    <submittedName>
        <fullName evidence="2">Uncharacterized protein</fullName>
    </submittedName>
</protein>
<proteinExistence type="predicted"/>
<comment type="caution">
    <text evidence="2">The sequence shown here is derived from an EMBL/GenBank/DDBJ whole genome shotgun (WGS) entry which is preliminary data.</text>
</comment>
<dbReference type="EMBL" id="PJQM01002087">
    <property type="protein sequence ID" value="RCH98265.1"/>
    <property type="molecule type" value="Genomic_DNA"/>
</dbReference>
<feature type="compositionally biased region" description="Basic residues" evidence="1">
    <location>
        <begin position="76"/>
        <end position="85"/>
    </location>
</feature>